<accession>A0ACB5RUB7</accession>
<gene>
    <name evidence="1" type="primary">g4769</name>
    <name evidence="1" type="ORF">NpPPO83_00004769</name>
</gene>
<reference evidence="1" key="1">
    <citation type="submission" date="2024-09" db="EMBL/GenBank/DDBJ databases">
        <title>Draft Genome Sequences of Neofusicoccum parvum.</title>
        <authorList>
            <person name="Ashida A."/>
            <person name="Camagna M."/>
            <person name="Tanaka A."/>
            <person name="Takemoto D."/>
        </authorList>
    </citation>
    <scope>NUCLEOTIDE SEQUENCE</scope>
    <source>
        <strain evidence="1">PPO83</strain>
    </source>
</reference>
<comment type="caution">
    <text evidence="1">The sequence shown here is derived from an EMBL/GenBank/DDBJ whole genome shotgun (WGS) entry which is preliminary data.</text>
</comment>
<keyword evidence="2" id="KW-1185">Reference proteome</keyword>
<dbReference type="EMBL" id="BSXG01000011">
    <property type="protein sequence ID" value="GME24099.1"/>
    <property type="molecule type" value="Genomic_DNA"/>
</dbReference>
<evidence type="ECO:0000313" key="1">
    <source>
        <dbReference type="EMBL" id="GME24099.1"/>
    </source>
</evidence>
<sequence length="356" mass="40117">MAEKGKQPASKQQQNQNRKRAKSRDARTIAAQSTGTAFKNGEVNVDAFVTAREYEIKALEDGMNKARKSLTTRAFQGVPRELRRRTASHNVKRVPQRLRKRAAREMAEDNTPTVTARRRRPNAHMRLRLETAEKLKKVTAKAKSRKAKKEGKANGDSKADGDMEVTVTPAEGDAVQSDAIKTRKPRVKTSKLKNPPTPPVKFQEHIQKLLRDFGVDHWGKKGQKWRDGTRTWEGWLFEKGGWPEKAIAPVTIIWCAEPKTEDVEMKDDATESASTKKKHKRKVLIRIHPSAFKEFWDAIHKHKPPVTVEDLRWEIGSIEITGPGATEALRGVLDPVMSEHGFANQLGEPPRKLASG</sequence>
<dbReference type="Proteomes" id="UP001165186">
    <property type="component" value="Unassembled WGS sequence"/>
</dbReference>
<name>A0ACB5RUB7_9PEZI</name>
<proteinExistence type="predicted"/>
<evidence type="ECO:0000313" key="2">
    <source>
        <dbReference type="Proteomes" id="UP001165186"/>
    </source>
</evidence>
<protein>
    <submittedName>
        <fullName evidence="1">Ribonuclease P/MRP subunit POP1</fullName>
    </submittedName>
</protein>
<organism evidence="1 2">
    <name type="scientific">Neofusicoccum parvum</name>
    <dbReference type="NCBI Taxonomy" id="310453"/>
    <lineage>
        <taxon>Eukaryota</taxon>
        <taxon>Fungi</taxon>
        <taxon>Dikarya</taxon>
        <taxon>Ascomycota</taxon>
        <taxon>Pezizomycotina</taxon>
        <taxon>Dothideomycetes</taxon>
        <taxon>Dothideomycetes incertae sedis</taxon>
        <taxon>Botryosphaeriales</taxon>
        <taxon>Botryosphaeriaceae</taxon>
        <taxon>Neofusicoccum</taxon>
    </lineage>
</organism>